<proteinExistence type="inferred from homology"/>
<name>A0A5E4M5A9_9HEMI</name>
<keyword evidence="2" id="KW-0090">Biological rhythms</keyword>
<reference evidence="4 5" key="1">
    <citation type="submission" date="2019-08" db="EMBL/GenBank/DDBJ databases">
        <authorList>
            <person name="Alioto T."/>
            <person name="Alioto T."/>
            <person name="Gomez Garrido J."/>
        </authorList>
    </citation>
    <scope>NUCLEOTIDE SEQUENCE [LARGE SCALE GENOMIC DNA]</scope>
</reference>
<dbReference type="OrthoDB" id="8186595at2759"/>
<dbReference type="Pfam" id="PF06585">
    <property type="entry name" value="JHBP"/>
    <property type="match status" value="1"/>
</dbReference>
<gene>
    <name evidence="4" type="ORF">CINCED_3A019342</name>
</gene>
<evidence type="ECO:0000313" key="5">
    <source>
        <dbReference type="Proteomes" id="UP000325440"/>
    </source>
</evidence>
<dbReference type="GO" id="GO:0005615">
    <property type="term" value="C:extracellular space"/>
    <property type="evidence" value="ECO:0007669"/>
    <property type="project" value="TreeGrafter"/>
</dbReference>
<keyword evidence="5" id="KW-1185">Reference proteome</keyword>
<organism evidence="4 5">
    <name type="scientific">Cinara cedri</name>
    <dbReference type="NCBI Taxonomy" id="506608"/>
    <lineage>
        <taxon>Eukaryota</taxon>
        <taxon>Metazoa</taxon>
        <taxon>Ecdysozoa</taxon>
        <taxon>Arthropoda</taxon>
        <taxon>Hexapoda</taxon>
        <taxon>Insecta</taxon>
        <taxon>Pterygota</taxon>
        <taxon>Neoptera</taxon>
        <taxon>Paraneoptera</taxon>
        <taxon>Hemiptera</taxon>
        <taxon>Sternorrhyncha</taxon>
        <taxon>Aphidomorpha</taxon>
        <taxon>Aphidoidea</taxon>
        <taxon>Aphididae</taxon>
        <taxon>Lachninae</taxon>
        <taxon>Cinara</taxon>
    </lineage>
</organism>
<sequence>MAYKITEAVQCGIVYVVVAAIVNAAPSSKLPSGFIQCSKSDPNIGECLRDGLQKAIPHMVQGIPSLGMIKIDPLRILSLKIDQTNGRIIINMNFTDVDIINLKYVQAKKVNYDVENYRLHFETFVPKSIIMEGDYELDGKVMGFPIKGKGKSKFTLDVSKYSGDVQLKPVVKQGETYLEIVDVKWTFVPTFLDIKLDNLYGNKELSKNMNVFLNENWRDILYELQPAFEEVLAVAFGEVGKQFLKRIPENEILLP</sequence>
<dbReference type="AlphaFoldDB" id="A0A5E4M5A9"/>
<evidence type="ECO:0000256" key="2">
    <source>
        <dbReference type="ARBA" id="ARBA00023108"/>
    </source>
</evidence>
<keyword evidence="1" id="KW-0732">Signal</keyword>
<dbReference type="GO" id="GO:0007623">
    <property type="term" value="P:circadian rhythm"/>
    <property type="evidence" value="ECO:0007669"/>
    <property type="project" value="UniProtKB-ARBA"/>
</dbReference>
<protein>
    <submittedName>
        <fullName evidence="4">Haemolymph juvenile hormone binding</fullName>
    </submittedName>
</protein>
<dbReference type="EMBL" id="CABPRJ010000018">
    <property type="protein sequence ID" value="VVC25722.1"/>
    <property type="molecule type" value="Genomic_DNA"/>
</dbReference>
<evidence type="ECO:0000256" key="3">
    <source>
        <dbReference type="ARBA" id="ARBA00060902"/>
    </source>
</evidence>
<dbReference type="Gene3D" id="3.15.10.30">
    <property type="entry name" value="Haemolymph juvenile hormone binding protein"/>
    <property type="match status" value="1"/>
</dbReference>
<dbReference type="Proteomes" id="UP000325440">
    <property type="component" value="Unassembled WGS sequence"/>
</dbReference>
<dbReference type="PANTHER" id="PTHR11008:SF32">
    <property type="entry name" value="CIRCADIAN CLOCK-CONTROLLED PROTEIN DAYWAKE-RELATED"/>
    <property type="match status" value="1"/>
</dbReference>
<dbReference type="InterPro" id="IPR038606">
    <property type="entry name" value="To_sf"/>
</dbReference>
<dbReference type="PANTHER" id="PTHR11008">
    <property type="entry name" value="PROTEIN TAKEOUT-LIKE PROTEIN"/>
    <property type="match status" value="1"/>
</dbReference>
<evidence type="ECO:0000313" key="4">
    <source>
        <dbReference type="EMBL" id="VVC25722.1"/>
    </source>
</evidence>
<dbReference type="InterPro" id="IPR010562">
    <property type="entry name" value="Haemolymph_juvenile_hormone-bd"/>
</dbReference>
<dbReference type="SMART" id="SM00700">
    <property type="entry name" value="JHBP"/>
    <property type="match status" value="1"/>
</dbReference>
<evidence type="ECO:0000256" key="1">
    <source>
        <dbReference type="ARBA" id="ARBA00022729"/>
    </source>
</evidence>
<dbReference type="FunFam" id="3.15.10.30:FF:000001">
    <property type="entry name" value="Takeout-like protein 1"/>
    <property type="match status" value="1"/>
</dbReference>
<accession>A0A5E4M5A9</accession>
<comment type="similarity">
    <text evidence="3">Belongs to the TO family.</text>
</comment>